<feature type="region of interest" description="Disordered" evidence="1">
    <location>
        <begin position="289"/>
        <end position="313"/>
    </location>
</feature>
<proteinExistence type="predicted"/>
<dbReference type="Pfam" id="PF01476">
    <property type="entry name" value="LysM"/>
    <property type="match status" value="1"/>
</dbReference>
<dbReference type="OrthoDB" id="538216at2759"/>
<dbReference type="InterPro" id="IPR045030">
    <property type="entry name" value="LYSM1-4"/>
</dbReference>
<dbReference type="KEGG" id="obr:102702596"/>
<dbReference type="Gene3D" id="3.10.350.10">
    <property type="entry name" value="LysM domain"/>
    <property type="match status" value="1"/>
</dbReference>
<dbReference type="RefSeq" id="XP_006661877.2">
    <property type="nucleotide sequence ID" value="XM_006661814.3"/>
</dbReference>
<evidence type="ECO:0000259" key="2">
    <source>
        <dbReference type="PROSITE" id="PS51782"/>
    </source>
</evidence>
<protein>
    <recommendedName>
        <fullName evidence="2">LysM domain-containing protein</fullName>
    </recommendedName>
</protein>
<dbReference type="OMA" id="PEYSNGK"/>
<feature type="region of interest" description="Disordered" evidence="1">
    <location>
        <begin position="104"/>
        <end position="125"/>
    </location>
</feature>
<evidence type="ECO:0000313" key="3">
    <source>
        <dbReference type="EnsemblPlants" id="OB10G20930.1"/>
    </source>
</evidence>
<feature type="domain" description="LysM" evidence="2">
    <location>
        <begin position="59"/>
        <end position="103"/>
    </location>
</feature>
<reference evidence="3" key="2">
    <citation type="submission" date="2013-04" db="UniProtKB">
        <authorList>
            <consortium name="EnsemblPlants"/>
        </authorList>
    </citation>
    <scope>IDENTIFICATION</scope>
</reference>
<name>J3N3J5_ORYBR</name>
<dbReference type="SMART" id="SM00257">
    <property type="entry name" value="LysM"/>
    <property type="match status" value="1"/>
</dbReference>
<dbReference type="Proteomes" id="UP000006038">
    <property type="component" value="Chromosome 10"/>
</dbReference>
<dbReference type="HOGENOM" id="CLU_054150_0_0_1"/>
<gene>
    <name evidence="3" type="primary">LOC102702596</name>
</gene>
<dbReference type="SUPFAM" id="SSF54106">
    <property type="entry name" value="LysM domain"/>
    <property type="match status" value="1"/>
</dbReference>
<dbReference type="GeneID" id="102702596"/>
<dbReference type="PROSITE" id="PS51782">
    <property type="entry name" value="LYSM"/>
    <property type="match status" value="1"/>
</dbReference>
<dbReference type="CDD" id="cd00118">
    <property type="entry name" value="LysM"/>
    <property type="match status" value="1"/>
</dbReference>
<evidence type="ECO:0000313" key="4">
    <source>
        <dbReference type="Proteomes" id="UP000006038"/>
    </source>
</evidence>
<sequence>MSRPHLRAEDDPHAVPRANGFSFEIEEADAAAVAVEQSVSPSPSPSSASPLMSSCGQYMLHRVGKLDTLAGIAIKYGVEVADIKRLNGLSTDLQMFAHKTLRIPLPGRHPPSNGSYEGDDRECTPPRRLHDDLLDSVLRTPRHKVSPAMSLLQGYYGLTPPPKDPTHEGTEMSVYGKGKSVCLDDDPWFGEPPDSDPFSFQHRKTRSQAIGYSLLNGGTEENGDSEKLIRRRQKADGELLPREENGSAVLARAGKGLALRPKSGSRQDLNKSQQNLMALVEPSFSDGLHAVRKSSSTPEFQEPESNSSSSSIWSTSKWTLKPDAFTLPLPLPLFDNIPKPIAAWRNKTARD</sequence>
<dbReference type="InterPro" id="IPR036779">
    <property type="entry name" value="LysM_dom_sf"/>
</dbReference>
<accession>J3N3J5</accession>
<dbReference type="EnsemblPlants" id="OB10G20930.1">
    <property type="protein sequence ID" value="OB10G20930.1"/>
    <property type="gene ID" value="OB10G20930"/>
</dbReference>
<dbReference type="AlphaFoldDB" id="J3N3J5"/>
<dbReference type="PANTHER" id="PTHR20932">
    <property type="entry name" value="LYSM AND PUTATIVE PEPTIDOGLYCAN-BINDING DOMAIN-CONTAINING PROTEIN"/>
    <property type="match status" value="1"/>
</dbReference>
<organism evidence="3">
    <name type="scientific">Oryza brachyantha</name>
    <name type="common">malo sina</name>
    <dbReference type="NCBI Taxonomy" id="4533"/>
    <lineage>
        <taxon>Eukaryota</taxon>
        <taxon>Viridiplantae</taxon>
        <taxon>Streptophyta</taxon>
        <taxon>Embryophyta</taxon>
        <taxon>Tracheophyta</taxon>
        <taxon>Spermatophyta</taxon>
        <taxon>Magnoliopsida</taxon>
        <taxon>Liliopsida</taxon>
        <taxon>Poales</taxon>
        <taxon>Poaceae</taxon>
        <taxon>BOP clade</taxon>
        <taxon>Oryzoideae</taxon>
        <taxon>Oryzeae</taxon>
        <taxon>Oryzinae</taxon>
        <taxon>Oryza</taxon>
    </lineage>
</organism>
<dbReference type="InterPro" id="IPR018392">
    <property type="entry name" value="LysM"/>
</dbReference>
<evidence type="ECO:0000256" key="1">
    <source>
        <dbReference type="SAM" id="MobiDB-lite"/>
    </source>
</evidence>
<dbReference type="eggNOG" id="KOG2850">
    <property type="taxonomic scope" value="Eukaryota"/>
</dbReference>
<dbReference type="PANTHER" id="PTHR20932:SF52">
    <property type="entry name" value="LYSM DOMAIN CONTAINING PROTEIN, EXPRESSED"/>
    <property type="match status" value="1"/>
</dbReference>
<dbReference type="Gramene" id="OB10G20930.1">
    <property type="protein sequence ID" value="OB10G20930.1"/>
    <property type="gene ID" value="OB10G20930"/>
</dbReference>
<keyword evidence="4" id="KW-1185">Reference proteome</keyword>
<reference evidence="3" key="1">
    <citation type="journal article" date="2013" name="Nat. Commun.">
        <title>Whole-genome sequencing of Oryza brachyantha reveals mechanisms underlying Oryza genome evolution.</title>
        <authorList>
            <person name="Chen J."/>
            <person name="Huang Q."/>
            <person name="Gao D."/>
            <person name="Wang J."/>
            <person name="Lang Y."/>
            <person name="Liu T."/>
            <person name="Li B."/>
            <person name="Bai Z."/>
            <person name="Luis Goicoechea J."/>
            <person name="Liang C."/>
            <person name="Chen C."/>
            <person name="Zhang W."/>
            <person name="Sun S."/>
            <person name="Liao Y."/>
            <person name="Zhang X."/>
            <person name="Yang L."/>
            <person name="Song C."/>
            <person name="Wang M."/>
            <person name="Shi J."/>
            <person name="Liu G."/>
            <person name="Liu J."/>
            <person name="Zhou H."/>
            <person name="Zhou W."/>
            <person name="Yu Q."/>
            <person name="An N."/>
            <person name="Chen Y."/>
            <person name="Cai Q."/>
            <person name="Wang B."/>
            <person name="Liu B."/>
            <person name="Min J."/>
            <person name="Huang Y."/>
            <person name="Wu H."/>
            <person name="Li Z."/>
            <person name="Zhang Y."/>
            <person name="Yin Y."/>
            <person name="Song W."/>
            <person name="Jiang J."/>
            <person name="Jackson S.A."/>
            <person name="Wing R.A."/>
            <person name="Wang J."/>
            <person name="Chen M."/>
        </authorList>
    </citation>
    <scope>NUCLEOTIDE SEQUENCE [LARGE SCALE GENOMIC DNA]</scope>
    <source>
        <strain evidence="3">cv. IRGC 101232</strain>
    </source>
</reference>